<feature type="compositionally biased region" description="Low complexity" evidence="1">
    <location>
        <begin position="35"/>
        <end position="52"/>
    </location>
</feature>
<evidence type="ECO:0000313" key="2">
    <source>
        <dbReference type="EnsemblPlants" id="AET3Gv20538500.19"/>
    </source>
</evidence>
<evidence type="ECO:0000256" key="1">
    <source>
        <dbReference type="SAM" id="MobiDB-lite"/>
    </source>
</evidence>
<feature type="compositionally biased region" description="Pro residues" evidence="1">
    <location>
        <begin position="113"/>
        <end position="124"/>
    </location>
</feature>
<evidence type="ECO:0000313" key="3">
    <source>
        <dbReference type="Proteomes" id="UP000015105"/>
    </source>
</evidence>
<dbReference type="Gramene" id="AET3Gv20538500.19">
    <property type="protein sequence ID" value="AET3Gv20538500.19"/>
    <property type="gene ID" value="AET3Gv20538500"/>
</dbReference>
<reference evidence="2" key="3">
    <citation type="journal article" date="2017" name="Nature">
        <title>Genome sequence of the progenitor of the wheat D genome Aegilops tauschii.</title>
        <authorList>
            <person name="Luo M.C."/>
            <person name="Gu Y.Q."/>
            <person name="Puiu D."/>
            <person name="Wang H."/>
            <person name="Twardziok S.O."/>
            <person name="Deal K.R."/>
            <person name="Huo N."/>
            <person name="Zhu T."/>
            <person name="Wang L."/>
            <person name="Wang Y."/>
            <person name="McGuire P.E."/>
            <person name="Liu S."/>
            <person name="Long H."/>
            <person name="Ramasamy R.K."/>
            <person name="Rodriguez J.C."/>
            <person name="Van S.L."/>
            <person name="Yuan L."/>
            <person name="Wang Z."/>
            <person name="Xia Z."/>
            <person name="Xiao L."/>
            <person name="Anderson O.D."/>
            <person name="Ouyang S."/>
            <person name="Liang Y."/>
            <person name="Zimin A.V."/>
            <person name="Pertea G."/>
            <person name="Qi P."/>
            <person name="Bennetzen J.L."/>
            <person name="Dai X."/>
            <person name="Dawson M.W."/>
            <person name="Muller H.G."/>
            <person name="Kugler K."/>
            <person name="Rivarola-Duarte L."/>
            <person name="Spannagl M."/>
            <person name="Mayer K.F.X."/>
            <person name="Lu F.H."/>
            <person name="Bevan M.W."/>
            <person name="Leroy P."/>
            <person name="Li P."/>
            <person name="You F.M."/>
            <person name="Sun Q."/>
            <person name="Liu Z."/>
            <person name="Lyons E."/>
            <person name="Wicker T."/>
            <person name="Salzberg S.L."/>
            <person name="Devos K.M."/>
            <person name="Dvorak J."/>
        </authorList>
    </citation>
    <scope>NUCLEOTIDE SEQUENCE [LARGE SCALE GENOMIC DNA]</scope>
    <source>
        <strain evidence="2">cv. AL8/78</strain>
    </source>
</reference>
<accession>A0A453F134</accession>
<reference evidence="2" key="4">
    <citation type="submission" date="2019-03" db="UniProtKB">
        <authorList>
            <consortium name="EnsemblPlants"/>
        </authorList>
    </citation>
    <scope>IDENTIFICATION</scope>
</reference>
<reference evidence="3" key="1">
    <citation type="journal article" date="2014" name="Science">
        <title>Ancient hybridizations among the ancestral genomes of bread wheat.</title>
        <authorList>
            <consortium name="International Wheat Genome Sequencing Consortium,"/>
            <person name="Marcussen T."/>
            <person name="Sandve S.R."/>
            <person name="Heier L."/>
            <person name="Spannagl M."/>
            <person name="Pfeifer M."/>
            <person name="Jakobsen K.S."/>
            <person name="Wulff B.B."/>
            <person name="Steuernagel B."/>
            <person name="Mayer K.F."/>
            <person name="Olsen O.A."/>
        </authorList>
    </citation>
    <scope>NUCLEOTIDE SEQUENCE [LARGE SCALE GENOMIC DNA]</scope>
    <source>
        <strain evidence="3">cv. AL8/78</strain>
    </source>
</reference>
<dbReference type="AlphaFoldDB" id="A0A453F134"/>
<keyword evidence="3" id="KW-1185">Reference proteome</keyword>
<feature type="region of interest" description="Disordered" evidence="1">
    <location>
        <begin position="105"/>
        <end position="124"/>
    </location>
</feature>
<dbReference type="Proteomes" id="UP000015105">
    <property type="component" value="Chromosome 3D"/>
</dbReference>
<reference evidence="3" key="2">
    <citation type="journal article" date="2017" name="Nat. Plants">
        <title>The Aegilops tauschii genome reveals multiple impacts of transposons.</title>
        <authorList>
            <person name="Zhao G."/>
            <person name="Zou C."/>
            <person name="Li K."/>
            <person name="Wang K."/>
            <person name="Li T."/>
            <person name="Gao L."/>
            <person name="Zhang X."/>
            <person name="Wang H."/>
            <person name="Yang Z."/>
            <person name="Liu X."/>
            <person name="Jiang W."/>
            <person name="Mao L."/>
            <person name="Kong X."/>
            <person name="Jiao Y."/>
            <person name="Jia J."/>
        </authorList>
    </citation>
    <scope>NUCLEOTIDE SEQUENCE [LARGE SCALE GENOMIC DNA]</scope>
    <source>
        <strain evidence="3">cv. AL8/78</strain>
    </source>
</reference>
<proteinExistence type="predicted"/>
<sequence>TPFSRRSPRRCVRSDTASVPFVAAPAVNSAAPGDSSNAAVPRSPPAVAATAVTKRDARRPLSFSPSRRLDVLSLQRTCPFGLPPPYQSLTSKLFTLLPFCSAEDPRDLTADTPPAPRRLPPTPPPSSLAAILTSALCPLPTIPSAAAGFLARLH</sequence>
<feature type="region of interest" description="Disordered" evidence="1">
    <location>
        <begin position="27"/>
        <end position="53"/>
    </location>
</feature>
<dbReference type="EnsemblPlants" id="AET3Gv20538500.19">
    <property type="protein sequence ID" value="AET3Gv20538500.19"/>
    <property type="gene ID" value="AET3Gv20538500"/>
</dbReference>
<name>A0A453F134_AEGTS</name>
<reference evidence="2" key="5">
    <citation type="journal article" date="2021" name="G3 (Bethesda)">
        <title>Aegilops tauschii genome assembly Aet v5.0 features greater sequence contiguity and improved annotation.</title>
        <authorList>
            <person name="Wang L."/>
            <person name="Zhu T."/>
            <person name="Rodriguez J.C."/>
            <person name="Deal K.R."/>
            <person name="Dubcovsky J."/>
            <person name="McGuire P.E."/>
            <person name="Lux T."/>
            <person name="Spannagl M."/>
            <person name="Mayer K.F.X."/>
            <person name="Baldrich P."/>
            <person name="Meyers B.C."/>
            <person name="Huo N."/>
            <person name="Gu Y.Q."/>
            <person name="Zhou H."/>
            <person name="Devos K.M."/>
            <person name="Bennetzen J.L."/>
            <person name="Unver T."/>
            <person name="Budak H."/>
            <person name="Gulick P.J."/>
            <person name="Galiba G."/>
            <person name="Kalapos B."/>
            <person name="Nelson D.R."/>
            <person name="Li P."/>
            <person name="You F.M."/>
            <person name="Luo M.C."/>
            <person name="Dvorak J."/>
        </authorList>
    </citation>
    <scope>NUCLEOTIDE SEQUENCE [LARGE SCALE GENOMIC DNA]</scope>
    <source>
        <strain evidence="2">cv. AL8/78</strain>
    </source>
</reference>
<organism evidence="2 3">
    <name type="scientific">Aegilops tauschii subsp. strangulata</name>
    <name type="common">Goatgrass</name>
    <dbReference type="NCBI Taxonomy" id="200361"/>
    <lineage>
        <taxon>Eukaryota</taxon>
        <taxon>Viridiplantae</taxon>
        <taxon>Streptophyta</taxon>
        <taxon>Embryophyta</taxon>
        <taxon>Tracheophyta</taxon>
        <taxon>Spermatophyta</taxon>
        <taxon>Magnoliopsida</taxon>
        <taxon>Liliopsida</taxon>
        <taxon>Poales</taxon>
        <taxon>Poaceae</taxon>
        <taxon>BOP clade</taxon>
        <taxon>Pooideae</taxon>
        <taxon>Triticodae</taxon>
        <taxon>Triticeae</taxon>
        <taxon>Triticinae</taxon>
        <taxon>Aegilops</taxon>
    </lineage>
</organism>
<protein>
    <submittedName>
        <fullName evidence="2">Uncharacterized protein</fullName>
    </submittedName>
</protein>